<feature type="compositionally biased region" description="Basic and acidic residues" evidence="1">
    <location>
        <begin position="150"/>
        <end position="159"/>
    </location>
</feature>
<keyword evidence="3" id="KW-1185">Reference proteome</keyword>
<sequence length="177" mass="19196">MVFEDIPAGEDLTSCKPVRIDFPLTNTGFTMIGSTSYRIFKDGELITEGSLGIVQSSQTVTLSINADSPGSYMAEVDQRPGYAGNESEVTKTASRTVIVGECPPPPEEEKVEPIDDKETESKDDKEPGTEVEEPAKDGEAVSEEKEEAVEEKPDEKEADVSLQPIEENNHSEGGNNE</sequence>
<protein>
    <submittedName>
        <fullName evidence="2">Uncharacterized protein</fullName>
    </submittedName>
</protein>
<accession>A0ABS5LFX5</accession>
<feature type="compositionally biased region" description="Basic and acidic residues" evidence="1">
    <location>
        <begin position="107"/>
        <end position="143"/>
    </location>
</feature>
<dbReference type="EMBL" id="JAGVRK010000001">
    <property type="protein sequence ID" value="MBS2969626.1"/>
    <property type="molecule type" value="Genomic_DNA"/>
</dbReference>
<name>A0ABS5LFX5_9BACI</name>
<evidence type="ECO:0000256" key="1">
    <source>
        <dbReference type="SAM" id="MobiDB-lite"/>
    </source>
</evidence>
<gene>
    <name evidence="2" type="ORF">J9317_12705</name>
</gene>
<evidence type="ECO:0000313" key="3">
    <source>
        <dbReference type="Proteomes" id="UP000682403"/>
    </source>
</evidence>
<dbReference type="RefSeq" id="WP_211559139.1">
    <property type="nucleotide sequence ID" value="NZ_JAGVRK010000001.1"/>
</dbReference>
<reference evidence="2 3" key="1">
    <citation type="submission" date="2021-04" db="EMBL/GenBank/DDBJ databases">
        <title>Metabacillus sp. strain KIGAM252 whole genome sequence.</title>
        <authorList>
            <person name="Seo M.-J."/>
            <person name="Cho E.-S."/>
            <person name="Hwang C.Y."/>
            <person name="Yoon D.J."/>
        </authorList>
    </citation>
    <scope>NUCLEOTIDE SEQUENCE [LARGE SCALE GENOMIC DNA]</scope>
    <source>
        <strain evidence="2 3">KIGAM252</strain>
    </source>
</reference>
<feature type="region of interest" description="Disordered" evidence="1">
    <location>
        <begin position="78"/>
        <end position="177"/>
    </location>
</feature>
<organism evidence="2 3">
    <name type="scientific">Metabacillus flavus</name>
    <dbReference type="NCBI Taxonomy" id="2823519"/>
    <lineage>
        <taxon>Bacteria</taxon>
        <taxon>Bacillati</taxon>
        <taxon>Bacillota</taxon>
        <taxon>Bacilli</taxon>
        <taxon>Bacillales</taxon>
        <taxon>Bacillaceae</taxon>
        <taxon>Metabacillus</taxon>
    </lineage>
</organism>
<dbReference type="Proteomes" id="UP000682403">
    <property type="component" value="Unassembled WGS sequence"/>
</dbReference>
<evidence type="ECO:0000313" key="2">
    <source>
        <dbReference type="EMBL" id="MBS2969626.1"/>
    </source>
</evidence>
<comment type="caution">
    <text evidence="2">The sequence shown here is derived from an EMBL/GenBank/DDBJ whole genome shotgun (WGS) entry which is preliminary data.</text>
</comment>
<proteinExistence type="predicted"/>